<evidence type="ECO:0000313" key="3">
    <source>
        <dbReference type="Proteomes" id="UP000011885"/>
    </source>
</evidence>
<dbReference type="AlphaFoldDB" id="M5UHE0"/>
<feature type="region of interest" description="Disordered" evidence="1">
    <location>
        <begin position="1"/>
        <end position="24"/>
    </location>
</feature>
<comment type="caution">
    <text evidence="2">The sequence shown here is derived from an EMBL/GenBank/DDBJ whole genome shotgun (WGS) entry which is preliminary data.</text>
</comment>
<reference evidence="2 3" key="1">
    <citation type="journal article" date="2013" name="Mar. Genomics">
        <title>Expression of sulfatases in Rhodopirellula baltica and the diversity of sulfatases in the genus Rhodopirellula.</title>
        <authorList>
            <person name="Wegner C.E."/>
            <person name="Richter-Heitmann T."/>
            <person name="Klindworth A."/>
            <person name="Klockow C."/>
            <person name="Richter M."/>
            <person name="Achstetter T."/>
            <person name="Glockner F.O."/>
            <person name="Harder J."/>
        </authorList>
    </citation>
    <scope>NUCLEOTIDE SEQUENCE [LARGE SCALE GENOMIC DNA]</scope>
    <source>
        <strain evidence="2 3">SM41</strain>
    </source>
</reference>
<name>M5UHE0_9BACT</name>
<sequence>MLGRGDEASHQRTHESIHHVAAGARHAVKDVCETGQERLDCHAWTVR</sequence>
<accession>M5UHE0</accession>
<organism evidence="2 3">
    <name type="scientific">Rhodopirellula sallentina SM41</name>
    <dbReference type="NCBI Taxonomy" id="1263870"/>
    <lineage>
        <taxon>Bacteria</taxon>
        <taxon>Pseudomonadati</taxon>
        <taxon>Planctomycetota</taxon>
        <taxon>Planctomycetia</taxon>
        <taxon>Pirellulales</taxon>
        <taxon>Pirellulaceae</taxon>
        <taxon>Rhodopirellula</taxon>
    </lineage>
</organism>
<evidence type="ECO:0000256" key="1">
    <source>
        <dbReference type="SAM" id="MobiDB-lite"/>
    </source>
</evidence>
<evidence type="ECO:0000313" key="2">
    <source>
        <dbReference type="EMBL" id="EMI57246.1"/>
    </source>
</evidence>
<gene>
    <name evidence="2" type="ORF">RSSM_01309</name>
</gene>
<dbReference type="EMBL" id="ANOH01000101">
    <property type="protein sequence ID" value="EMI57246.1"/>
    <property type="molecule type" value="Genomic_DNA"/>
</dbReference>
<dbReference type="Proteomes" id="UP000011885">
    <property type="component" value="Unassembled WGS sequence"/>
</dbReference>
<keyword evidence="3" id="KW-1185">Reference proteome</keyword>
<feature type="compositionally biased region" description="Basic and acidic residues" evidence="1">
    <location>
        <begin position="1"/>
        <end position="18"/>
    </location>
</feature>
<protein>
    <submittedName>
        <fullName evidence="2">Uncharacterized protein</fullName>
    </submittedName>
</protein>
<proteinExistence type="predicted"/>